<dbReference type="InterPro" id="IPR050445">
    <property type="entry name" value="Bact_polysacc_biosynth/exp"/>
</dbReference>
<accession>A0ABW5KAX6</accession>
<keyword evidence="13" id="KW-1185">Reference proteome</keyword>
<keyword evidence="4" id="KW-0547">Nucleotide-binding</keyword>
<dbReference type="NCBIfam" id="TIGR01007">
    <property type="entry name" value="eps_fam"/>
    <property type="match status" value="1"/>
</dbReference>
<feature type="domain" description="AAA" evidence="10">
    <location>
        <begin position="589"/>
        <end position="705"/>
    </location>
</feature>
<dbReference type="Pfam" id="PF13614">
    <property type="entry name" value="AAA_31"/>
    <property type="match status" value="1"/>
</dbReference>
<dbReference type="PANTHER" id="PTHR32309">
    <property type="entry name" value="TYROSINE-PROTEIN KINASE"/>
    <property type="match status" value="1"/>
</dbReference>
<keyword evidence="5" id="KW-0418">Kinase</keyword>
<evidence type="ECO:0000259" key="11">
    <source>
        <dbReference type="Pfam" id="PF13807"/>
    </source>
</evidence>
<sequence>MEFTENSLNQRDGGQIKRQIQRYVRWWPLFLGCMILALVGAWIYLRYATPQYMSKASLYIKSADGKSGGSMGLQDFQNMALPSGLTSNEVDNEVSVVKSKPLILQVVKTLGLEVKTINEGNVKEVELYEASPVKGSILSLVNPRGFKSFTYTLSPLGADQFKLKGAHQELSGTYGIPIKAPFGTFVLNRNPGTTFDKPLTLQLTNPRIVADQIEASLTVVIPQKKSSIMELSRIGTNPIRSEDILNELIKKYNLDAIKDKNAEAMNTAAFIDDRLRLITGELGGIENQKENFKQENKIADLQAQAQLSMQNANENTKKMMEIGTQLEMVDSVLRIANSSANDQLLPTNVGMPAGLDQVINEYNQLVLTRNRTLRQATPSNPAVQQFNRDIASMRELIRDNLRKSRTTLQISMSQVQEEINKSGSSLSKFPQQEKIFRSIERQQNLKEALFLYLLQKREETSIALSVNTPKAKIVNPAYTLSEPVAPKKNIVYLTAVLLGLLLPGAFLYTKFSLDTYVHSRRQIREALPDIPVVGEIPNGGEGEEAVVRTNDFSSFAESFRIMLTNLKFVIKPPVPGQASVLLVSSSIKGEGKTTISVNTALTLAQNRKVLLVGADIRNPQFKRFMNLSSTGLSDYLASGTAEIEHFIEPSKLNANLEVIPSGSIAPNPTELLASPRFEKMLEELKPHYDYIVIDTAPMLMVSDSFNLLGYMDLLLYVMRAEHTDKDMMEFAEQIQRENAKGKFAIVLNDVRNINLSYGNKYGYGYYTEGPKKRKWYEVFG</sequence>
<dbReference type="SUPFAM" id="SSF52540">
    <property type="entry name" value="P-loop containing nucleoside triphosphate hydrolases"/>
    <property type="match status" value="1"/>
</dbReference>
<gene>
    <name evidence="12" type="ORF">ACFSO8_06395</name>
</gene>
<comment type="catalytic activity">
    <reaction evidence="8">
        <text>L-tyrosyl-[protein] + ATP = O-phospho-L-tyrosyl-[protein] + ADP + H(+)</text>
        <dbReference type="Rhea" id="RHEA:10596"/>
        <dbReference type="Rhea" id="RHEA-COMP:10136"/>
        <dbReference type="Rhea" id="RHEA-COMP:20101"/>
        <dbReference type="ChEBI" id="CHEBI:15378"/>
        <dbReference type="ChEBI" id="CHEBI:30616"/>
        <dbReference type="ChEBI" id="CHEBI:46858"/>
        <dbReference type="ChEBI" id="CHEBI:61978"/>
        <dbReference type="ChEBI" id="CHEBI:456216"/>
        <dbReference type="EC" id="2.7.10.2"/>
    </reaction>
</comment>
<protein>
    <recommendedName>
        <fullName evidence="2">non-specific protein-tyrosine kinase</fullName>
        <ecNumber evidence="2">2.7.10.2</ecNumber>
    </recommendedName>
</protein>
<dbReference type="Pfam" id="PF13807">
    <property type="entry name" value="GNVR"/>
    <property type="match status" value="1"/>
</dbReference>
<name>A0ABW5KAX6_9FLAO</name>
<reference evidence="13" key="1">
    <citation type="journal article" date="2019" name="Int. J. Syst. Evol. Microbiol.">
        <title>The Global Catalogue of Microorganisms (GCM) 10K type strain sequencing project: providing services to taxonomists for standard genome sequencing and annotation.</title>
        <authorList>
            <consortium name="The Broad Institute Genomics Platform"/>
            <consortium name="The Broad Institute Genome Sequencing Center for Infectious Disease"/>
            <person name="Wu L."/>
            <person name="Ma J."/>
        </authorList>
    </citation>
    <scope>NUCLEOTIDE SEQUENCE [LARGE SCALE GENOMIC DNA]</scope>
    <source>
        <strain evidence="13">KCTC 52204</strain>
    </source>
</reference>
<dbReference type="Proteomes" id="UP001597394">
    <property type="component" value="Unassembled WGS sequence"/>
</dbReference>
<evidence type="ECO:0000313" key="13">
    <source>
        <dbReference type="Proteomes" id="UP001597394"/>
    </source>
</evidence>
<evidence type="ECO:0000313" key="12">
    <source>
        <dbReference type="EMBL" id="MFD2545090.1"/>
    </source>
</evidence>
<evidence type="ECO:0000256" key="3">
    <source>
        <dbReference type="ARBA" id="ARBA00022679"/>
    </source>
</evidence>
<keyword evidence="9" id="KW-0812">Transmembrane</keyword>
<comment type="similarity">
    <text evidence="1">Belongs to the CpsD/CapB family.</text>
</comment>
<proteinExistence type="inferred from homology"/>
<evidence type="ECO:0000256" key="1">
    <source>
        <dbReference type="ARBA" id="ARBA00007316"/>
    </source>
</evidence>
<dbReference type="PANTHER" id="PTHR32309:SF13">
    <property type="entry name" value="FERRIC ENTEROBACTIN TRANSPORT PROTEIN FEPE"/>
    <property type="match status" value="1"/>
</dbReference>
<dbReference type="InterPro" id="IPR005702">
    <property type="entry name" value="Wzc-like_C"/>
</dbReference>
<dbReference type="InterPro" id="IPR032807">
    <property type="entry name" value="GNVR"/>
</dbReference>
<evidence type="ECO:0000256" key="5">
    <source>
        <dbReference type="ARBA" id="ARBA00022777"/>
    </source>
</evidence>
<evidence type="ECO:0000256" key="4">
    <source>
        <dbReference type="ARBA" id="ARBA00022741"/>
    </source>
</evidence>
<keyword evidence="6" id="KW-0067">ATP-binding</keyword>
<dbReference type="EC" id="2.7.10.2" evidence="2"/>
<evidence type="ECO:0000256" key="6">
    <source>
        <dbReference type="ARBA" id="ARBA00022840"/>
    </source>
</evidence>
<keyword evidence="7" id="KW-0829">Tyrosine-protein kinase</keyword>
<dbReference type="InterPro" id="IPR027417">
    <property type="entry name" value="P-loop_NTPase"/>
</dbReference>
<dbReference type="InterPro" id="IPR025669">
    <property type="entry name" value="AAA_dom"/>
</dbReference>
<dbReference type="Gene3D" id="3.40.50.300">
    <property type="entry name" value="P-loop containing nucleotide triphosphate hydrolases"/>
    <property type="match status" value="1"/>
</dbReference>
<feature type="transmembrane region" description="Helical" evidence="9">
    <location>
        <begin position="26"/>
        <end position="45"/>
    </location>
</feature>
<dbReference type="RefSeq" id="WP_255928817.1">
    <property type="nucleotide sequence ID" value="NZ_JANFQP010000002.1"/>
</dbReference>
<feature type="domain" description="Tyrosine-protein kinase G-rich" evidence="11">
    <location>
        <begin position="435"/>
        <end position="507"/>
    </location>
</feature>
<evidence type="ECO:0000256" key="7">
    <source>
        <dbReference type="ARBA" id="ARBA00023137"/>
    </source>
</evidence>
<keyword evidence="3" id="KW-0808">Transferase</keyword>
<dbReference type="CDD" id="cd05387">
    <property type="entry name" value="BY-kinase"/>
    <property type="match status" value="1"/>
</dbReference>
<evidence type="ECO:0000256" key="8">
    <source>
        <dbReference type="ARBA" id="ARBA00051245"/>
    </source>
</evidence>
<evidence type="ECO:0000259" key="10">
    <source>
        <dbReference type="Pfam" id="PF13614"/>
    </source>
</evidence>
<keyword evidence="9" id="KW-1133">Transmembrane helix</keyword>
<dbReference type="EMBL" id="JBHULG010000002">
    <property type="protein sequence ID" value="MFD2545090.1"/>
    <property type="molecule type" value="Genomic_DNA"/>
</dbReference>
<organism evidence="12 13">
    <name type="scientific">Kaistella montana</name>
    <dbReference type="NCBI Taxonomy" id="1849733"/>
    <lineage>
        <taxon>Bacteria</taxon>
        <taxon>Pseudomonadati</taxon>
        <taxon>Bacteroidota</taxon>
        <taxon>Flavobacteriia</taxon>
        <taxon>Flavobacteriales</taxon>
        <taxon>Weeksellaceae</taxon>
        <taxon>Chryseobacterium group</taxon>
        <taxon>Kaistella</taxon>
    </lineage>
</organism>
<evidence type="ECO:0000256" key="9">
    <source>
        <dbReference type="SAM" id="Phobius"/>
    </source>
</evidence>
<keyword evidence="9" id="KW-0472">Membrane</keyword>
<evidence type="ECO:0000256" key="2">
    <source>
        <dbReference type="ARBA" id="ARBA00011903"/>
    </source>
</evidence>
<comment type="caution">
    <text evidence="12">The sequence shown here is derived from an EMBL/GenBank/DDBJ whole genome shotgun (WGS) entry which is preliminary data.</text>
</comment>